<keyword evidence="12 14" id="KW-0472">Membrane</keyword>
<dbReference type="Pfam" id="PF04831">
    <property type="entry name" value="POPDC1-3"/>
    <property type="match status" value="1"/>
</dbReference>
<name>A0A4Y9LF38_9BRAD</name>
<dbReference type="GO" id="GO:0030552">
    <property type="term" value="F:cAMP binding"/>
    <property type="evidence" value="ECO:0007669"/>
    <property type="project" value="TreeGrafter"/>
</dbReference>
<evidence type="ECO:0000256" key="4">
    <source>
        <dbReference type="ARBA" id="ARBA00007146"/>
    </source>
</evidence>
<dbReference type="InterPro" id="IPR018490">
    <property type="entry name" value="cNMP-bd_dom_sf"/>
</dbReference>
<dbReference type="GO" id="GO:0005923">
    <property type="term" value="C:bicellular tight junction"/>
    <property type="evidence" value="ECO:0007669"/>
    <property type="project" value="UniProtKB-SubCell"/>
</dbReference>
<keyword evidence="17" id="KW-1185">Reference proteome</keyword>
<comment type="caution">
    <text evidence="16">The sequence shown here is derived from an EMBL/GenBank/DDBJ whole genome shotgun (WGS) entry which is preliminary data.</text>
</comment>
<dbReference type="GO" id="GO:0016328">
    <property type="term" value="C:lateral plasma membrane"/>
    <property type="evidence" value="ECO:0007669"/>
    <property type="project" value="UniProtKB-SubCell"/>
</dbReference>
<evidence type="ECO:0000256" key="10">
    <source>
        <dbReference type="ARBA" id="ARBA00022949"/>
    </source>
</evidence>
<dbReference type="PROSITE" id="PS50042">
    <property type="entry name" value="CNMP_BINDING_3"/>
    <property type="match status" value="1"/>
</dbReference>
<dbReference type="PANTHER" id="PTHR12101:SF17">
    <property type="entry name" value="BLOOD VESSEL EPICARDIAL SUBSTANCE"/>
    <property type="match status" value="1"/>
</dbReference>
<evidence type="ECO:0000256" key="13">
    <source>
        <dbReference type="ARBA" id="ARBA00023180"/>
    </source>
</evidence>
<evidence type="ECO:0000256" key="12">
    <source>
        <dbReference type="ARBA" id="ARBA00023136"/>
    </source>
</evidence>
<gene>
    <name evidence="16" type="ORF">E4K65_37000</name>
</gene>
<dbReference type="OrthoDB" id="7946922at2"/>
<keyword evidence="13" id="KW-0325">Glycoprotein</keyword>
<feature type="transmembrane region" description="Helical" evidence="14">
    <location>
        <begin position="61"/>
        <end position="80"/>
    </location>
</feature>
<keyword evidence="11 14" id="KW-1133">Transmembrane helix</keyword>
<comment type="subcellular location">
    <subcellularLocation>
        <location evidence="3">Cell junction</location>
        <location evidence="3">Tight junction</location>
    </subcellularLocation>
    <subcellularLocation>
        <location evidence="1">Lateral cell membrane</location>
    </subcellularLocation>
    <subcellularLocation>
        <location evidence="2">Membrane</location>
        <topology evidence="2">Multi-pass membrane protein</topology>
    </subcellularLocation>
</comment>
<evidence type="ECO:0000256" key="6">
    <source>
        <dbReference type="ARBA" id="ARBA00022473"/>
    </source>
</evidence>
<keyword evidence="6" id="KW-0217">Developmental protein</keyword>
<keyword evidence="9" id="KW-0130">Cell adhesion</keyword>
<dbReference type="SUPFAM" id="SSF51206">
    <property type="entry name" value="cAMP-binding domain-like"/>
    <property type="match status" value="1"/>
</dbReference>
<evidence type="ECO:0000256" key="7">
    <source>
        <dbReference type="ARBA" id="ARBA00022475"/>
    </source>
</evidence>
<keyword evidence="5" id="KW-0796">Tight junction</keyword>
<keyword evidence="10" id="KW-0965">Cell junction</keyword>
<evidence type="ECO:0000256" key="5">
    <source>
        <dbReference type="ARBA" id="ARBA00022427"/>
    </source>
</evidence>
<protein>
    <submittedName>
        <fullName evidence="16">Cyclic nucleotide-binding domain-containing protein</fullName>
    </submittedName>
</protein>
<accession>A0A4Y9LF38</accession>
<dbReference type="EMBL" id="SPQT01000030">
    <property type="protein sequence ID" value="TFV41267.1"/>
    <property type="molecule type" value="Genomic_DNA"/>
</dbReference>
<dbReference type="Gene3D" id="2.60.120.10">
    <property type="entry name" value="Jelly Rolls"/>
    <property type="match status" value="1"/>
</dbReference>
<dbReference type="AlphaFoldDB" id="A0A4Y9LF38"/>
<dbReference type="InterPro" id="IPR000595">
    <property type="entry name" value="cNMP-bd_dom"/>
</dbReference>
<dbReference type="InterPro" id="IPR055272">
    <property type="entry name" value="POPDC1-3_dom"/>
</dbReference>
<dbReference type="GO" id="GO:0007155">
    <property type="term" value="P:cell adhesion"/>
    <property type="evidence" value="ECO:0007669"/>
    <property type="project" value="UniProtKB-KW"/>
</dbReference>
<evidence type="ECO:0000256" key="14">
    <source>
        <dbReference type="SAM" id="Phobius"/>
    </source>
</evidence>
<evidence type="ECO:0000256" key="2">
    <source>
        <dbReference type="ARBA" id="ARBA00004141"/>
    </source>
</evidence>
<dbReference type="Pfam" id="PF00027">
    <property type="entry name" value="cNMP_binding"/>
    <property type="match status" value="1"/>
</dbReference>
<organism evidence="16 17">
    <name type="scientific">Bradyrhizobium niftali</name>
    <dbReference type="NCBI Taxonomy" id="2560055"/>
    <lineage>
        <taxon>Bacteria</taxon>
        <taxon>Pseudomonadati</taxon>
        <taxon>Pseudomonadota</taxon>
        <taxon>Alphaproteobacteria</taxon>
        <taxon>Hyphomicrobiales</taxon>
        <taxon>Nitrobacteraceae</taxon>
        <taxon>Bradyrhizobium</taxon>
    </lineage>
</organism>
<dbReference type="InterPro" id="IPR006916">
    <property type="entry name" value="POPDC1-3"/>
</dbReference>
<keyword evidence="8 14" id="KW-0812">Transmembrane</keyword>
<evidence type="ECO:0000256" key="11">
    <source>
        <dbReference type="ARBA" id="ARBA00022989"/>
    </source>
</evidence>
<keyword evidence="7" id="KW-1003">Cell membrane</keyword>
<dbReference type="CDD" id="cd00038">
    <property type="entry name" value="CAP_ED"/>
    <property type="match status" value="1"/>
</dbReference>
<evidence type="ECO:0000259" key="15">
    <source>
        <dbReference type="PROSITE" id="PS50042"/>
    </source>
</evidence>
<evidence type="ECO:0000256" key="8">
    <source>
        <dbReference type="ARBA" id="ARBA00022692"/>
    </source>
</evidence>
<dbReference type="PANTHER" id="PTHR12101">
    <property type="entry name" value="POPEYE DOMAIN CONTAINING PROTEIN"/>
    <property type="match status" value="1"/>
</dbReference>
<sequence>MYAFVVDQVLGINGLINLSNIVFLVAFSARGVLTLRVLAIVGEGLTLPYYYLQDDKLWPPIFWGAAFMMVNAIRVVAIFLERRPVVLSDREERLYQVAFSSIDKREFLRLVSLARWADCSPGEVILKKGQHISETIVVIAGDLEAILGNDTRMALRPGQLIGDVSAYSGLASPVDVVARGPGTVASLDLQHMREFTASRPELRANLLRIVSADLAAKLRDVTTVGLGLAAERLASK</sequence>
<reference evidence="16 17" key="1">
    <citation type="submission" date="2019-03" db="EMBL/GenBank/DDBJ databases">
        <title>Bradyrhizobium diversity isolated from nodules of Chamaecrista fasciculata.</title>
        <authorList>
            <person name="Klepa M.S."/>
            <person name="Urquiaga M.O."/>
            <person name="Hungria M."/>
            <person name="Delamuta J.R."/>
        </authorList>
    </citation>
    <scope>NUCLEOTIDE SEQUENCE [LARGE SCALE GENOMIC DNA]</scope>
    <source>
        <strain evidence="16 17">CNPSo 3448</strain>
    </source>
</reference>
<evidence type="ECO:0000256" key="1">
    <source>
        <dbReference type="ARBA" id="ARBA00004124"/>
    </source>
</evidence>
<evidence type="ECO:0000256" key="3">
    <source>
        <dbReference type="ARBA" id="ARBA00004435"/>
    </source>
</evidence>
<dbReference type="SMART" id="SM00100">
    <property type="entry name" value="cNMP"/>
    <property type="match status" value="1"/>
</dbReference>
<dbReference type="Proteomes" id="UP000297966">
    <property type="component" value="Unassembled WGS sequence"/>
</dbReference>
<evidence type="ECO:0000256" key="9">
    <source>
        <dbReference type="ARBA" id="ARBA00022889"/>
    </source>
</evidence>
<evidence type="ECO:0000313" key="17">
    <source>
        <dbReference type="Proteomes" id="UP000297966"/>
    </source>
</evidence>
<feature type="domain" description="Cyclic nucleotide-binding" evidence="15">
    <location>
        <begin position="98"/>
        <end position="195"/>
    </location>
</feature>
<dbReference type="InterPro" id="IPR014710">
    <property type="entry name" value="RmlC-like_jellyroll"/>
</dbReference>
<dbReference type="RefSeq" id="WP_135178297.1">
    <property type="nucleotide sequence ID" value="NZ_SPQT01000030.1"/>
</dbReference>
<comment type="similarity">
    <text evidence="4">Belongs to the popeye family.</text>
</comment>
<evidence type="ECO:0000313" key="16">
    <source>
        <dbReference type="EMBL" id="TFV41267.1"/>
    </source>
</evidence>
<proteinExistence type="inferred from homology"/>